<dbReference type="RefSeq" id="WP_079689169.1">
    <property type="nucleotide sequence ID" value="NZ_FUZU01000003.1"/>
</dbReference>
<organism evidence="5 6">
    <name type="scientific">Ohtaekwangia koreensis</name>
    <dbReference type="NCBI Taxonomy" id="688867"/>
    <lineage>
        <taxon>Bacteria</taxon>
        <taxon>Pseudomonadati</taxon>
        <taxon>Bacteroidota</taxon>
        <taxon>Cytophagia</taxon>
        <taxon>Cytophagales</taxon>
        <taxon>Fulvivirgaceae</taxon>
        <taxon>Ohtaekwangia</taxon>
    </lineage>
</organism>
<feature type="binding site" evidence="3">
    <location>
        <position position="413"/>
    </location>
    <ligand>
        <name>Mn(2+)</name>
        <dbReference type="ChEBI" id="CHEBI:29035"/>
        <label>2</label>
    </ligand>
</feature>
<dbReference type="Gene3D" id="3.40.630.10">
    <property type="entry name" value="Zn peptidases"/>
    <property type="match status" value="1"/>
</dbReference>
<evidence type="ECO:0000313" key="5">
    <source>
        <dbReference type="EMBL" id="SKC84091.1"/>
    </source>
</evidence>
<gene>
    <name evidence="5" type="ORF">SAMN05660236_4665</name>
</gene>
<dbReference type="PANTHER" id="PTHR11014:SF63">
    <property type="entry name" value="METALLOPEPTIDASE, PUTATIVE (AFU_ORTHOLOGUE AFUA_6G09600)-RELATED"/>
    <property type="match status" value="1"/>
</dbReference>
<sequence length="442" mass="47739">MKLVHSLLVLCISAQAIYAQTKSPAVKQIEEFTKGQYPSLEKLYRQLHQNPELSLHEEKTSKIMAAELRALGFTVTEKLGAFGLVGIYSNGKGPTVLIRTDMDGLPLEEKTGLPYASKARGVNAAGAEVSVMHACGHDIHMTVFIGTARALIETKKNWKGTLVMVAQSAEENGFGADLMFKAGLYDKIPTPDYAIALHDHATLEAGKIGYRSGAFMASVDMMNITIHGKGGHGAAPHTTIDPVVLSAEMIMAFQTIVSREINPLEPAVITVGSVHGGAVHNIIPDEVKLQLTLRSYSPEVRQQIITAIHRLSKQLALAAGLPEDKMPEITINDPQTPATINDAALTARLVSIFQQNFGKENVLEMPPAMVGEDFSRFALQDKKVPICMFWLGTIDPAIAKDARDKGIILPSLHSSTFSPSPEPTIKTGITAMSAAALDLFKK</sequence>
<dbReference type="InterPro" id="IPR011650">
    <property type="entry name" value="Peptidase_M20_dimer"/>
</dbReference>
<keyword evidence="3" id="KW-0464">Manganese</keyword>
<dbReference type="GO" id="GO:0046872">
    <property type="term" value="F:metal ion binding"/>
    <property type="evidence" value="ECO:0007669"/>
    <property type="project" value="UniProtKB-KW"/>
</dbReference>
<accession>A0A1T5M779</accession>
<dbReference type="AlphaFoldDB" id="A0A1T5M779"/>
<dbReference type="FunFam" id="3.30.70.360:FF:000014">
    <property type="entry name" value="N-acyl-L-amino acid amidohydrolase"/>
    <property type="match status" value="1"/>
</dbReference>
<name>A0A1T5M779_9BACT</name>
<feature type="binding site" evidence="3">
    <location>
        <position position="171"/>
    </location>
    <ligand>
        <name>Mn(2+)</name>
        <dbReference type="ChEBI" id="CHEBI:29035"/>
        <label>2</label>
    </ligand>
</feature>
<feature type="binding site" evidence="3">
    <location>
        <position position="198"/>
    </location>
    <ligand>
        <name>Mn(2+)</name>
        <dbReference type="ChEBI" id="CHEBI:29035"/>
        <label>2</label>
    </ligand>
</feature>
<dbReference type="InterPro" id="IPR017439">
    <property type="entry name" value="Amidohydrolase"/>
</dbReference>
<proteinExistence type="inferred from homology"/>
<evidence type="ECO:0000313" key="6">
    <source>
        <dbReference type="Proteomes" id="UP000190961"/>
    </source>
</evidence>
<comment type="cofactor">
    <cofactor evidence="3">
        <name>Mn(2+)</name>
        <dbReference type="ChEBI" id="CHEBI:29035"/>
    </cofactor>
    <text evidence="3">The Mn(2+) ion enhances activity.</text>
</comment>
<evidence type="ECO:0000259" key="4">
    <source>
        <dbReference type="Pfam" id="PF07687"/>
    </source>
</evidence>
<dbReference type="SUPFAM" id="SSF53187">
    <property type="entry name" value="Zn-dependent exopeptidases"/>
    <property type="match status" value="1"/>
</dbReference>
<dbReference type="EMBL" id="FUZU01000003">
    <property type="protein sequence ID" value="SKC84091.1"/>
    <property type="molecule type" value="Genomic_DNA"/>
</dbReference>
<dbReference type="InterPro" id="IPR002933">
    <property type="entry name" value="Peptidase_M20"/>
</dbReference>
<dbReference type="PIRSF" id="PIRSF005962">
    <property type="entry name" value="Pept_M20D_amidohydro"/>
    <property type="match status" value="1"/>
</dbReference>
<dbReference type="PANTHER" id="PTHR11014">
    <property type="entry name" value="PEPTIDASE M20 FAMILY MEMBER"/>
    <property type="match status" value="1"/>
</dbReference>
<evidence type="ECO:0000256" key="1">
    <source>
        <dbReference type="ARBA" id="ARBA00006153"/>
    </source>
</evidence>
<dbReference type="SUPFAM" id="SSF55031">
    <property type="entry name" value="Bacterial exopeptidase dimerisation domain"/>
    <property type="match status" value="1"/>
</dbReference>
<dbReference type="STRING" id="688867.SAMN05660236_4665"/>
<dbReference type="GO" id="GO:0016787">
    <property type="term" value="F:hydrolase activity"/>
    <property type="evidence" value="ECO:0007669"/>
    <property type="project" value="UniProtKB-KW"/>
</dbReference>
<dbReference type="NCBIfam" id="TIGR01891">
    <property type="entry name" value="amidohydrolases"/>
    <property type="match status" value="1"/>
</dbReference>
<comment type="similarity">
    <text evidence="1">Belongs to the peptidase M20 family.</text>
</comment>
<protein>
    <submittedName>
        <fullName evidence="5">Hippurate hydrolase</fullName>
    </submittedName>
</protein>
<dbReference type="InterPro" id="IPR036264">
    <property type="entry name" value="Bact_exopeptidase_dim_dom"/>
</dbReference>
<keyword evidence="3" id="KW-0479">Metal-binding</keyword>
<keyword evidence="6" id="KW-1185">Reference proteome</keyword>
<evidence type="ECO:0000256" key="3">
    <source>
        <dbReference type="PIRSR" id="PIRSR005962-1"/>
    </source>
</evidence>
<feature type="domain" description="Peptidase M20 dimerisation" evidence="4">
    <location>
        <begin position="222"/>
        <end position="316"/>
    </location>
</feature>
<dbReference type="Pfam" id="PF01546">
    <property type="entry name" value="Peptidase_M20"/>
    <property type="match status" value="1"/>
</dbReference>
<reference evidence="5 6" key="1">
    <citation type="submission" date="2017-02" db="EMBL/GenBank/DDBJ databases">
        <authorList>
            <person name="Peterson S.W."/>
        </authorList>
    </citation>
    <scope>NUCLEOTIDE SEQUENCE [LARGE SCALE GENOMIC DNA]</scope>
    <source>
        <strain evidence="5 6">DSM 25262</strain>
    </source>
</reference>
<dbReference type="Proteomes" id="UP000190961">
    <property type="component" value="Unassembled WGS sequence"/>
</dbReference>
<dbReference type="Gene3D" id="3.30.70.360">
    <property type="match status" value="1"/>
</dbReference>
<dbReference type="OrthoDB" id="9777385at2"/>
<feature type="binding site" evidence="3">
    <location>
        <position position="135"/>
    </location>
    <ligand>
        <name>Mn(2+)</name>
        <dbReference type="ChEBI" id="CHEBI:29035"/>
        <label>2</label>
    </ligand>
</feature>
<evidence type="ECO:0000256" key="2">
    <source>
        <dbReference type="ARBA" id="ARBA00022801"/>
    </source>
</evidence>
<feature type="binding site" evidence="3">
    <location>
        <position position="137"/>
    </location>
    <ligand>
        <name>Mn(2+)</name>
        <dbReference type="ChEBI" id="CHEBI:29035"/>
        <label>2</label>
    </ligand>
</feature>
<dbReference type="Pfam" id="PF07687">
    <property type="entry name" value="M20_dimer"/>
    <property type="match status" value="1"/>
</dbReference>
<keyword evidence="2 5" id="KW-0378">Hydrolase</keyword>